<accession>A0A3Q9J5U9</accession>
<protein>
    <submittedName>
        <fullName evidence="1">Uncharacterized protein</fullName>
    </submittedName>
</protein>
<proteinExistence type="predicted"/>
<gene>
    <name evidence="1" type="ORF">CVS54_02261</name>
</gene>
<dbReference type="AlphaFoldDB" id="A0A3Q9J5U9"/>
<evidence type="ECO:0000313" key="1">
    <source>
        <dbReference type="EMBL" id="AZS40916.1"/>
    </source>
</evidence>
<evidence type="ECO:0000313" key="2">
    <source>
        <dbReference type="Proteomes" id="UP000274841"/>
    </source>
</evidence>
<name>A0A3Q9J5U9_9MICO</name>
<sequence length="108" mass="12427">MALFQMISGADPDLMVGHLRRTPAYAVEWDADGNIAKIGHDVEIYAYRTRIHFDGTRRALASSDGRGRLTYEQVKWVTQWERRDRLKAEMAAGTYEWTGTFEEVSRDS</sequence>
<dbReference type="KEGG" id="moy:CVS54_02261"/>
<organism evidence="1 2">
    <name type="scientific">Microbacterium oxydans</name>
    <dbReference type="NCBI Taxonomy" id="82380"/>
    <lineage>
        <taxon>Bacteria</taxon>
        <taxon>Bacillati</taxon>
        <taxon>Actinomycetota</taxon>
        <taxon>Actinomycetes</taxon>
        <taxon>Micrococcales</taxon>
        <taxon>Microbacteriaceae</taxon>
        <taxon>Microbacterium</taxon>
    </lineage>
</organism>
<dbReference type="RefSeq" id="WP_127012322.1">
    <property type="nucleotide sequence ID" value="NZ_CP031422.1"/>
</dbReference>
<dbReference type="EMBL" id="CP031422">
    <property type="protein sequence ID" value="AZS40916.1"/>
    <property type="molecule type" value="Genomic_DNA"/>
</dbReference>
<reference evidence="1 2" key="1">
    <citation type="submission" date="2018-08" db="EMBL/GenBank/DDBJ databases">
        <title>Microbacterium oxydans strain HG3.</title>
        <authorList>
            <person name="ORTET P."/>
        </authorList>
    </citation>
    <scope>NUCLEOTIDE SEQUENCE [LARGE SCALE GENOMIC DNA]</scope>
    <source>
        <strain evidence="1 2">HG3</strain>
    </source>
</reference>
<dbReference type="Proteomes" id="UP000274841">
    <property type="component" value="Chromosome"/>
</dbReference>